<dbReference type="PANTHER" id="PTHR28259:SF1">
    <property type="entry name" value="FLUORIDE EXPORT PROTEIN 1-RELATED"/>
    <property type="match status" value="1"/>
</dbReference>
<feature type="transmembrane region" description="Helical" evidence="12">
    <location>
        <begin position="56"/>
        <end position="76"/>
    </location>
</feature>
<protein>
    <recommendedName>
        <fullName evidence="12">Fluoride-specific ion channel FluC</fullName>
    </recommendedName>
</protein>
<keyword evidence="7 12" id="KW-0406">Ion transport</keyword>
<dbReference type="Pfam" id="PF02537">
    <property type="entry name" value="CRCB"/>
    <property type="match status" value="1"/>
</dbReference>
<comment type="similarity">
    <text evidence="10 12">Belongs to the fluoride channel Fluc/FEX (TC 1.A.43) family.</text>
</comment>
<comment type="function">
    <text evidence="12">Fluoride-specific ion channel. Important for reducing fluoride concentration in the cell, thus reducing its toxicity.</text>
</comment>
<dbReference type="EMBL" id="BMZF01000003">
    <property type="protein sequence ID" value="GHA50005.1"/>
    <property type="molecule type" value="Genomic_DNA"/>
</dbReference>
<comment type="caution">
    <text evidence="13">The sequence shown here is derived from an EMBL/GenBank/DDBJ whole genome shotgun (WGS) entry which is preliminary data.</text>
</comment>
<dbReference type="NCBIfam" id="TIGR00494">
    <property type="entry name" value="crcB"/>
    <property type="match status" value="1"/>
</dbReference>
<evidence type="ECO:0000256" key="6">
    <source>
        <dbReference type="ARBA" id="ARBA00023053"/>
    </source>
</evidence>
<dbReference type="InterPro" id="IPR003691">
    <property type="entry name" value="FluC"/>
</dbReference>
<keyword evidence="12" id="KW-0479">Metal-binding</keyword>
<keyword evidence="2 12" id="KW-1003">Cell membrane</keyword>
<evidence type="ECO:0000313" key="14">
    <source>
        <dbReference type="Proteomes" id="UP000634455"/>
    </source>
</evidence>
<keyword evidence="3" id="KW-0997">Cell inner membrane</keyword>
<keyword evidence="9 12" id="KW-0407">Ion channel</keyword>
<feature type="transmembrane region" description="Helical" evidence="12">
    <location>
        <begin position="31"/>
        <end position="49"/>
    </location>
</feature>
<evidence type="ECO:0000256" key="11">
    <source>
        <dbReference type="ARBA" id="ARBA00035585"/>
    </source>
</evidence>
<feature type="binding site" evidence="12">
    <location>
        <position position="69"/>
    </location>
    <ligand>
        <name>Na(+)</name>
        <dbReference type="ChEBI" id="CHEBI:29101"/>
        <note>structural</note>
    </ligand>
</feature>
<comment type="activity regulation">
    <text evidence="12">Na(+) is not transported, but it plays an essential structural role and its presence is essential for fluoride channel function.</text>
</comment>
<keyword evidence="12" id="KW-0813">Transport</keyword>
<keyword evidence="5 12" id="KW-1133">Transmembrane helix</keyword>
<evidence type="ECO:0000313" key="13">
    <source>
        <dbReference type="EMBL" id="GHA50005.1"/>
    </source>
</evidence>
<dbReference type="RefSeq" id="WP_189639850.1">
    <property type="nucleotide sequence ID" value="NZ_BMZF01000003.1"/>
</dbReference>
<reference evidence="14" key="1">
    <citation type="journal article" date="2019" name="Int. J. Syst. Evol. Microbiol.">
        <title>The Global Catalogue of Microorganisms (GCM) 10K type strain sequencing project: providing services to taxonomists for standard genome sequencing and annotation.</title>
        <authorList>
            <consortium name="The Broad Institute Genomics Platform"/>
            <consortium name="The Broad Institute Genome Sequencing Center for Infectious Disease"/>
            <person name="Wu L."/>
            <person name="Ma J."/>
        </authorList>
    </citation>
    <scope>NUCLEOTIDE SEQUENCE [LARGE SCALE GENOMIC DNA]</scope>
    <source>
        <strain evidence="14">KCTC 32465</strain>
    </source>
</reference>
<name>A0ABQ3CYG3_9RHOB</name>
<evidence type="ECO:0000256" key="2">
    <source>
        <dbReference type="ARBA" id="ARBA00022475"/>
    </source>
</evidence>
<proteinExistence type="inferred from homology"/>
<keyword evidence="14" id="KW-1185">Reference proteome</keyword>
<evidence type="ECO:0000256" key="12">
    <source>
        <dbReference type="HAMAP-Rule" id="MF_00454"/>
    </source>
</evidence>
<keyword evidence="6 12" id="KW-0915">Sodium</keyword>
<evidence type="ECO:0000256" key="1">
    <source>
        <dbReference type="ARBA" id="ARBA00004651"/>
    </source>
</evidence>
<dbReference type="HAMAP" id="MF_00454">
    <property type="entry name" value="FluC"/>
    <property type="match status" value="1"/>
</dbReference>
<keyword evidence="8 12" id="KW-0472">Membrane</keyword>
<comment type="catalytic activity">
    <reaction evidence="11">
        <text>fluoride(in) = fluoride(out)</text>
        <dbReference type="Rhea" id="RHEA:76159"/>
        <dbReference type="ChEBI" id="CHEBI:17051"/>
    </reaction>
    <physiologicalReaction direction="left-to-right" evidence="11">
        <dbReference type="Rhea" id="RHEA:76160"/>
    </physiologicalReaction>
</comment>
<evidence type="ECO:0000256" key="4">
    <source>
        <dbReference type="ARBA" id="ARBA00022692"/>
    </source>
</evidence>
<organism evidence="13 14">
    <name type="scientific">Paramylibacter ulvae</name>
    <dbReference type="NCBI Taxonomy" id="1651968"/>
    <lineage>
        <taxon>Bacteria</taxon>
        <taxon>Pseudomonadati</taxon>
        <taxon>Pseudomonadota</taxon>
        <taxon>Alphaproteobacteria</taxon>
        <taxon>Rhodobacterales</taxon>
        <taxon>Paracoccaceae</taxon>
        <taxon>Paramylibacter</taxon>
    </lineage>
</organism>
<dbReference type="Proteomes" id="UP000634455">
    <property type="component" value="Unassembled WGS sequence"/>
</dbReference>
<evidence type="ECO:0000256" key="8">
    <source>
        <dbReference type="ARBA" id="ARBA00023136"/>
    </source>
</evidence>
<keyword evidence="4 12" id="KW-0812">Transmembrane</keyword>
<accession>A0ABQ3CYG3</accession>
<gene>
    <name evidence="12 13" type="primary">crcB</name>
    <name evidence="12" type="synonym">fluC</name>
    <name evidence="13" type="ORF">GCM10008927_13670</name>
</gene>
<dbReference type="PANTHER" id="PTHR28259">
    <property type="entry name" value="FLUORIDE EXPORT PROTEIN 1-RELATED"/>
    <property type="match status" value="1"/>
</dbReference>
<evidence type="ECO:0000256" key="7">
    <source>
        <dbReference type="ARBA" id="ARBA00023065"/>
    </source>
</evidence>
<feature type="transmembrane region" description="Helical" evidence="12">
    <location>
        <begin position="88"/>
        <end position="112"/>
    </location>
</feature>
<evidence type="ECO:0000256" key="10">
    <source>
        <dbReference type="ARBA" id="ARBA00035120"/>
    </source>
</evidence>
<evidence type="ECO:0000256" key="9">
    <source>
        <dbReference type="ARBA" id="ARBA00023303"/>
    </source>
</evidence>
<sequence length="117" mass="12371">MTLLHVAIGGALGAMLRYLVGLSVAFPFGTLTVNILGSFIMGLVLVLFVDKGLDRWVPLVMVGLLGGFTTFSAFSLDVLRLIETDRAASAFGYVLASVVLSLAAIFVAVFIARSFAQ</sequence>
<feature type="binding site" evidence="12">
    <location>
        <position position="66"/>
    </location>
    <ligand>
        <name>Na(+)</name>
        <dbReference type="ChEBI" id="CHEBI:29101"/>
        <note>structural</note>
    </ligand>
</feature>
<comment type="subcellular location">
    <subcellularLocation>
        <location evidence="1 12">Cell membrane</location>
        <topology evidence="1 12">Multi-pass membrane protein</topology>
    </subcellularLocation>
</comment>
<evidence type="ECO:0000256" key="3">
    <source>
        <dbReference type="ARBA" id="ARBA00022519"/>
    </source>
</evidence>
<evidence type="ECO:0000256" key="5">
    <source>
        <dbReference type="ARBA" id="ARBA00022989"/>
    </source>
</evidence>